<evidence type="ECO:0000313" key="2">
    <source>
        <dbReference type="EMBL" id="GAA4685590.1"/>
    </source>
</evidence>
<evidence type="ECO:0000313" key="3">
    <source>
        <dbReference type="Proteomes" id="UP001500325"/>
    </source>
</evidence>
<proteinExistence type="predicted"/>
<dbReference type="EMBL" id="BAABIC010000006">
    <property type="protein sequence ID" value="GAA4685590.1"/>
    <property type="molecule type" value="Genomic_DNA"/>
</dbReference>
<keyword evidence="3" id="KW-1185">Reference proteome</keyword>
<feature type="region of interest" description="Disordered" evidence="1">
    <location>
        <begin position="1"/>
        <end position="30"/>
    </location>
</feature>
<dbReference type="Proteomes" id="UP001500325">
    <property type="component" value="Unassembled WGS sequence"/>
</dbReference>
<protein>
    <submittedName>
        <fullName evidence="2">Uncharacterized protein</fullName>
    </submittedName>
</protein>
<gene>
    <name evidence="2" type="ORF">GCM10023215_21000</name>
</gene>
<name>A0ABP8WAQ3_9PSEU</name>
<comment type="caution">
    <text evidence="2">The sequence shown here is derived from an EMBL/GenBank/DDBJ whole genome shotgun (WGS) entry which is preliminary data.</text>
</comment>
<accession>A0ABP8WAQ3</accession>
<sequence>MQVQQRPDASPPGRAGVPAGGPGELGGRLLEQRVIGPPGGEPVGRPVGLAIAGGRRQLRRQLARSQRDDLGLALAGGLATGLAVLGLRGHAFTTRRTGLSSISSSTARAMAVVVPRASAIFARPSGRSPSARRAAWISRARSTKAARSSSLACSLATGSGSVSGVGSAGGGLAVRDSAPFRAGLRLAAARWRWSARVAQSGKTVRRQRSEDREDPGLARMQDE</sequence>
<evidence type="ECO:0000256" key="1">
    <source>
        <dbReference type="SAM" id="MobiDB-lite"/>
    </source>
</evidence>
<feature type="region of interest" description="Disordered" evidence="1">
    <location>
        <begin position="199"/>
        <end position="223"/>
    </location>
</feature>
<feature type="compositionally biased region" description="Basic and acidic residues" evidence="1">
    <location>
        <begin position="207"/>
        <end position="223"/>
    </location>
</feature>
<reference evidence="3" key="1">
    <citation type="journal article" date="2019" name="Int. J. Syst. Evol. Microbiol.">
        <title>The Global Catalogue of Microorganisms (GCM) 10K type strain sequencing project: providing services to taxonomists for standard genome sequencing and annotation.</title>
        <authorList>
            <consortium name="The Broad Institute Genomics Platform"/>
            <consortium name="The Broad Institute Genome Sequencing Center for Infectious Disease"/>
            <person name="Wu L."/>
            <person name="Ma J."/>
        </authorList>
    </citation>
    <scope>NUCLEOTIDE SEQUENCE [LARGE SCALE GENOMIC DNA]</scope>
    <source>
        <strain evidence="3">JCM 18055</strain>
    </source>
</reference>
<organism evidence="2 3">
    <name type="scientific">Pseudonocardia yuanmonensis</name>
    <dbReference type="NCBI Taxonomy" id="1095914"/>
    <lineage>
        <taxon>Bacteria</taxon>
        <taxon>Bacillati</taxon>
        <taxon>Actinomycetota</taxon>
        <taxon>Actinomycetes</taxon>
        <taxon>Pseudonocardiales</taxon>
        <taxon>Pseudonocardiaceae</taxon>
        <taxon>Pseudonocardia</taxon>
    </lineage>
</organism>